<dbReference type="Pfam" id="PF17095">
    <property type="entry name" value="CAMSAP_CC1"/>
    <property type="match status" value="1"/>
</dbReference>
<evidence type="ECO:0000259" key="10">
    <source>
        <dbReference type="PROSITE" id="PS51508"/>
    </source>
</evidence>
<dbReference type="FunFam" id="3.10.20.360:FF:000002">
    <property type="entry name" value="Patronin, isoform M"/>
    <property type="match status" value="1"/>
</dbReference>
<feature type="region of interest" description="Disordered" evidence="8">
    <location>
        <begin position="738"/>
        <end position="792"/>
    </location>
</feature>
<dbReference type="InterPro" id="IPR011033">
    <property type="entry name" value="PRC_barrel-like_sf"/>
</dbReference>
<dbReference type="Pfam" id="PF08683">
    <property type="entry name" value="CAMSAP_CKK"/>
    <property type="match status" value="1"/>
</dbReference>
<dbReference type="GO" id="GO:0007026">
    <property type="term" value="P:negative regulation of microtubule depolymerization"/>
    <property type="evidence" value="ECO:0007669"/>
    <property type="project" value="TreeGrafter"/>
</dbReference>
<feature type="compositionally biased region" description="Basic residues" evidence="8">
    <location>
        <begin position="1179"/>
        <end position="1190"/>
    </location>
</feature>
<feature type="region of interest" description="Disordered" evidence="8">
    <location>
        <begin position="1518"/>
        <end position="1537"/>
    </location>
</feature>
<feature type="region of interest" description="Disordered" evidence="8">
    <location>
        <begin position="460"/>
        <end position="539"/>
    </location>
</feature>
<dbReference type="InterPro" id="IPR058042">
    <property type="entry name" value="CAMSAP_N"/>
</dbReference>
<keyword evidence="5" id="KW-0206">Cytoskeleton</keyword>
<keyword evidence="4 7" id="KW-0175">Coiled coil</keyword>
<feature type="compositionally biased region" description="Low complexity" evidence="8">
    <location>
        <begin position="740"/>
        <end position="751"/>
    </location>
</feature>
<dbReference type="Pfam" id="PF25532">
    <property type="entry name" value="CH_CAMSAP2_N"/>
    <property type="match status" value="1"/>
</dbReference>
<proteinExistence type="inferred from homology"/>
<dbReference type="SUPFAM" id="SSF47576">
    <property type="entry name" value="Calponin-homology domain, CH-domain"/>
    <property type="match status" value="1"/>
</dbReference>
<dbReference type="InterPro" id="IPR022613">
    <property type="entry name" value="CH_CAMSAP_2"/>
</dbReference>
<evidence type="ECO:0000313" key="12">
    <source>
        <dbReference type="RefSeq" id="XP_048260515.1"/>
    </source>
</evidence>
<evidence type="ECO:0000256" key="6">
    <source>
        <dbReference type="PROSITE-ProRule" id="PRU00841"/>
    </source>
</evidence>
<dbReference type="GO" id="GO:0005516">
    <property type="term" value="F:calmodulin binding"/>
    <property type="evidence" value="ECO:0007669"/>
    <property type="project" value="InterPro"/>
</dbReference>
<evidence type="ECO:0000256" key="1">
    <source>
        <dbReference type="ARBA" id="ARBA00004245"/>
    </source>
</evidence>
<dbReference type="GO" id="GO:0031175">
    <property type="term" value="P:neuron projection development"/>
    <property type="evidence" value="ECO:0007669"/>
    <property type="project" value="InterPro"/>
</dbReference>
<protein>
    <submittedName>
        <fullName evidence="12">Patronin isoform X24</fullName>
    </submittedName>
</protein>
<reference evidence="12" key="1">
    <citation type="submission" date="2025-08" db="UniProtKB">
        <authorList>
            <consortium name="RefSeq"/>
        </authorList>
    </citation>
    <scope>IDENTIFICATION</scope>
</reference>
<feature type="compositionally biased region" description="Low complexity" evidence="8">
    <location>
        <begin position="1496"/>
        <end position="1507"/>
    </location>
</feature>
<dbReference type="GO" id="GO:0031122">
    <property type="term" value="P:cytoplasmic microtubule organization"/>
    <property type="evidence" value="ECO:0007669"/>
    <property type="project" value="TreeGrafter"/>
</dbReference>
<feature type="compositionally biased region" description="Basic and acidic residues" evidence="8">
    <location>
        <begin position="428"/>
        <end position="437"/>
    </location>
</feature>
<organism evidence="11 12">
    <name type="scientific">Bombus terrestris</name>
    <name type="common">Buff-tailed bumblebee</name>
    <name type="synonym">Apis terrestris</name>
    <dbReference type="NCBI Taxonomy" id="30195"/>
    <lineage>
        <taxon>Eukaryota</taxon>
        <taxon>Metazoa</taxon>
        <taxon>Ecdysozoa</taxon>
        <taxon>Arthropoda</taxon>
        <taxon>Hexapoda</taxon>
        <taxon>Insecta</taxon>
        <taxon>Pterygota</taxon>
        <taxon>Neoptera</taxon>
        <taxon>Endopterygota</taxon>
        <taxon>Hymenoptera</taxon>
        <taxon>Apocrita</taxon>
        <taxon>Aculeata</taxon>
        <taxon>Apoidea</taxon>
        <taxon>Anthophila</taxon>
        <taxon>Apidae</taxon>
        <taxon>Bombus</taxon>
        <taxon>Bombus</taxon>
    </lineage>
</organism>
<feature type="compositionally biased region" description="Polar residues" evidence="8">
    <location>
        <begin position="1452"/>
        <end position="1462"/>
    </location>
</feature>
<evidence type="ECO:0000313" key="11">
    <source>
        <dbReference type="Proteomes" id="UP000835206"/>
    </source>
</evidence>
<dbReference type="Pfam" id="PF11971">
    <property type="entry name" value="CAMSAP_CH"/>
    <property type="match status" value="1"/>
</dbReference>
<feature type="compositionally biased region" description="Polar residues" evidence="8">
    <location>
        <begin position="496"/>
        <end position="509"/>
    </location>
</feature>
<dbReference type="InterPro" id="IPR001715">
    <property type="entry name" value="CH_dom"/>
</dbReference>
<accession>A0A9C6SDU4</accession>
<comment type="subcellular location">
    <subcellularLocation>
        <location evidence="1">Cytoplasm</location>
        <location evidence="1">Cytoskeleton</location>
    </subcellularLocation>
</comment>
<dbReference type="GO" id="GO:0036449">
    <property type="term" value="C:microtubule minus-end"/>
    <property type="evidence" value="ECO:0007669"/>
    <property type="project" value="TreeGrafter"/>
</dbReference>
<dbReference type="PROSITE" id="PS50021">
    <property type="entry name" value="CH"/>
    <property type="match status" value="1"/>
</dbReference>
<feature type="region of interest" description="Disordered" evidence="8">
    <location>
        <begin position="405"/>
        <end position="443"/>
    </location>
</feature>
<dbReference type="InterPro" id="IPR014797">
    <property type="entry name" value="CKK_CAMSAP"/>
</dbReference>
<comment type="domain">
    <text evidence="6">The CKK domain binds microtubules.</text>
</comment>
<feature type="region of interest" description="Disordered" evidence="8">
    <location>
        <begin position="1017"/>
        <end position="1037"/>
    </location>
</feature>
<dbReference type="SMART" id="SM01051">
    <property type="entry name" value="CAMSAP_CKK"/>
    <property type="match status" value="1"/>
</dbReference>
<feature type="compositionally biased region" description="Low complexity" evidence="8">
    <location>
        <begin position="1521"/>
        <end position="1532"/>
    </location>
</feature>
<evidence type="ECO:0000256" key="3">
    <source>
        <dbReference type="ARBA" id="ARBA00022701"/>
    </source>
</evidence>
<dbReference type="InterPro" id="IPR036872">
    <property type="entry name" value="CH_dom_sf"/>
</dbReference>
<dbReference type="CTD" id="36978"/>
<evidence type="ECO:0000256" key="7">
    <source>
        <dbReference type="SAM" id="Coils"/>
    </source>
</evidence>
<keyword evidence="11" id="KW-1185">Reference proteome</keyword>
<dbReference type="SUPFAM" id="SSF50346">
    <property type="entry name" value="PRC-barrel domain"/>
    <property type="match status" value="1"/>
</dbReference>
<dbReference type="Proteomes" id="UP000835206">
    <property type="component" value="Chromosome 1"/>
</dbReference>
<feature type="compositionally biased region" description="Polar residues" evidence="8">
    <location>
        <begin position="1128"/>
        <end position="1138"/>
    </location>
</feature>
<feature type="compositionally biased region" description="Polar residues" evidence="8">
    <location>
        <begin position="627"/>
        <end position="641"/>
    </location>
</feature>
<feature type="compositionally biased region" description="Low complexity" evidence="8">
    <location>
        <begin position="411"/>
        <end position="423"/>
    </location>
</feature>
<dbReference type="InterPro" id="IPR032940">
    <property type="entry name" value="CAMSAP"/>
</dbReference>
<feature type="region of interest" description="Disordered" evidence="8">
    <location>
        <begin position="551"/>
        <end position="573"/>
    </location>
</feature>
<dbReference type="PANTHER" id="PTHR21595">
    <property type="entry name" value="PATRONIN"/>
    <property type="match status" value="1"/>
</dbReference>
<feature type="region of interest" description="Disordered" evidence="8">
    <location>
        <begin position="1385"/>
        <end position="1507"/>
    </location>
</feature>
<dbReference type="InterPro" id="IPR038209">
    <property type="entry name" value="CKK_dom_sf"/>
</dbReference>
<feature type="domain" description="Calponin-homology (CH)" evidence="9">
    <location>
        <begin position="219"/>
        <end position="345"/>
    </location>
</feature>
<dbReference type="GO" id="GO:0030507">
    <property type="term" value="F:spectrin binding"/>
    <property type="evidence" value="ECO:0007669"/>
    <property type="project" value="InterPro"/>
</dbReference>
<feature type="domain" description="CKK" evidence="10">
    <location>
        <begin position="1535"/>
        <end position="1669"/>
    </location>
</feature>
<feature type="coiled-coil region" evidence="7">
    <location>
        <begin position="844"/>
        <end position="894"/>
    </location>
</feature>
<dbReference type="InterPro" id="IPR031372">
    <property type="entry name" value="CAMSAP_CC1"/>
</dbReference>
<gene>
    <name evidence="12" type="primary">LOC100649681</name>
</gene>
<dbReference type="PANTHER" id="PTHR21595:SF0">
    <property type="entry name" value="PATRONIN"/>
    <property type="match status" value="1"/>
</dbReference>
<dbReference type="RefSeq" id="XP_048260515.1">
    <property type="nucleotide sequence ID" value="XM_048404558.1"/>
</dbReference>
<dbReference type="PROSITE" id="PS51508">
    <property type="entry name" value="CKK"/>
    <property type="match status" value="1"/>
</dbReference>
<dbReference type="GeneID" id="100649681"/>
<feature type="region of interest" description="Disordered" evidence="8">
    <location>
        <begin position="1312"/>
        <end position="1352"/>
    </location>
</feature>
<evidence type="ECO:0000259" key="9">
    <source>
        <dbReference type="PROSITE" id="PS50021"/>
    </source>
</evidence>
<keyword evidence="2" id="KW-0963">Cytoplasm</keyword>
<feature type="compositionally biased region" description="Basic and acidic residues" evidence="8">
    <location>
        <begin position="1312"/>
        <end position="1349"/>
    </location>
</feature>
<feature type="region of interest" description="Disordered" evidence="8">
    <location>
        <begin position="1112"/>
        <end position="1275"/>
    </location>
</feature>
<evidence type="ECO:0000256" key="2">
    <source>
        <dbReference type="ARBA" id="ARBA00022490"/>
    </source>
</evidence>
<feature type="coiled-coil region" evidence="7">
    <location>
        <begin position="685"/>
        <end position="715"/>
    </location>
</feature>
<feature type="compositionally biased region" description="Polar residues" evidence="8">
    <location>
        <begin position="530"/>
        <end position="539"/>
    </location>
</feature>
<feature type="compositionally biased region" description="Basic and acidic residues" evidence="8">
    <location>
        <begin position="1219"/>
        <end position="1270"/>
    </location>
</feature>
<sequence>MWSAITRLFVKGKTEESAPRTKDRTCDGVPDTVVHVFDAMDRNAGDDRRKGPAGEQHHDGAESEHFSDAYDSRQAKQRASVKWLLSKAYNNRVPENLRDPYYIDNENQEHLKPQIVHALSNAELYCLALANIYSDPNYHNQNHCGILQALARKGVYLAEPNNTQLTETILIQNSPLKMSAHMAVIEGLMVLYAKEVVTGDRVVSAIRRFDPQAEVDVPADHEKGLLLWISHASNALIAKIQAEEGAGDKTRLPELPAAKDFQSLCDGVGLAAVVAFYCPGELNWMDIRVSKRPSVADALHNLSLVHAFCNRCLPYSIFHMLPEDVTYMRGCMKQNLVVFLADMYNVLEIHPAKCVRYPGEERAMQFLDACPRNSHGVAHKRSLPQSIAPIPDLRSNLSVSAPGFTVAKAPSSSSVKKSQSLQQTAENYSHDDRRAGSEESFVVHRGKGIPTLSSVADEKSITRVDAAGRPSNWEEQRRSSYAGRRSRRNSVSDDSQLTIENFGGSQDNLHNFGRNPDKEVGAHIGKRSTTEPTLPARSSVQDVYGSGVQHILSDNGYDKEEPPRLRRQTSNSSLDNVALKQILHSSENVNSDGDTSKLASFANLSRQSSEKGINLTYTEQERDDSKSNLSNKKLGQTNGNRNGEKKTTFATLPNTTTWQQQSNQQSQQMEQHSVADENGGNTIMASQLNNIRLKLEEKRRHIENEKRRMEVVMSKQRQKVGKAAFLQAVTKLYLVGKVKSPSSSTSGGDSPAEIGPPTPVTSGSSGETPTSVSETTPVTQQPSQEKPQRPFSLKEISEDVRDVEHKWLEHDGNAPFIETRRTPDIENMDLEQYHQSISQICTPFRRMNNSLSEIQADIQRLANQQNQIQQQHLMTQHQQQIQQQFQQLQSLSQQHMQNFGMAPINPLTSKLQDTQQSQFYLHDQPQLQRRMWGQPPPTQSLANEMAAVGYQQSMDPRYSTQPTPYQQDMRLYQDTRNWGTHPPQQKGFVLHDTPQEPRYLNGGDHSLCNNQMSHPGPTYPSSTSIFNQTPPSSASPQHRNAVHRISQLMSESPEPKRPTVHHIPIKCESPTEKRQITAMHAPVPAPPVDDMKPQNISFIGNDDELTQGIRGLNITSGSRTYRIPSPTRPSISRNSFQPHPSLREATPSPSGTPEVTPLDPTDAGEKGFYICFDNDAPKKPKPTLRVKRTSPKKERGVSSYVDSEDFTMRPDSPSAIVMDRQKQLEIQRDSDREKQRQIDERDFQRQEIRDREIQREGEREKQRERHEMSGESRQSGVGLIIGNQLANPDPNSLDEMERKKERIMLLSLQRRQQQEEMKERKEVEAQARREQEKLKAEERARKKEEERQRRAAILEQHKVKKAIEEAEREGKVIDKELLNTIKPTKLRNKTATTRPRPKTIHVDAGTELDSGALTPSRGKKGSSSNLSTDSPDDGRGSSPCRSMNQLGRRGSYKTSRGSSSDQDGMMCRYTDTDSGLGRATPPRRAPSPGMGSMRHLPSPSGPGSLPPGLMTKRRVFDDGSSDISSTPSSMMDYNGPRLYKQPTTKSNRGIMLNAVEYCVFPGTVNKEAKRRVLDEIARSESKHFLILFRDAGCQFRALYSYCPDREEVSKLYGTGPKQVMDKMFDKFFKYNSGAKCFSQVHTKHLTVTIDAFTIHNSLWQGKKVNLPNKKDMPLVI</sequence>
<evidence type="ECO:0000256" key="8">
    <source>
        <dbReference type="SAM" id="MobiDB-lite"/>
    </source>
</evidence>
<comment type="similarity">
    <text evidence="6">Belongs to the CAMSAP1 family.</text>
</comment>
<dbReference type="Gene3D" id="3.10.20.360">
    <property type="entry name" value="CKK domain"/>
    <property type="match status" value="1"/>
</dbReference>
<feature type="region of interest" description="Disordered" evidence="8">
    <location>
        <begin position="612"/>
        <end position="648"/>
    </location>
</feature>
<name>A0A9C6SDU4_BOMTE</name>
<dbReference type="GO" id="GO:0051011">
    <property type="term" value="F:microtubule minus-end binding"/>
    <property type="evidence" value="ECO:0007669"/>
    <property type="project" value="TreeGrafter"/>
</dbReference>
<feature type="region of interest" description="Disordered" evidence="8">
    <location>
        <begin position="42"/>
        <end position="71"/>
    </location>
</feature>
<evidence type="ECO:0000256" key="4">
    <source>
        <dbReference type="ARBA" id="ARBA00023054"/>
    </source>
</evidence>
<feature type="compositionally biased region" description="Low complexity" evidence="8">
    <location>
        <begin position="760"/>
        <end position="779"/>
    </location>
</feature>
<keyword evidence="3 6" id="KW-0493">Microtubule</keyword>
<evidence type="ECO:0000256" key="5">
    <source>
        <dbReference type="ARBA" id="ARBA00023212"/>
    </source>
</evidence>